<organism evidence="2 3">
    <name type="scientific">Pseudaminobacter salicylatoxidans</name>
    <dbReference type="NCBI Taxonomy" id="93369"/>
    <lineage>
        <taxon>Bacteria</taxon>
        <taxon>Pseudomonadati</taxon>
        <taxon>Pseudomonadota</taxon>
        <taxon>Alphaproteobacteria</taxon>
        <taxon>Hyphomicrobiales</taxon>
        <taxon>Phyllobacteriaceae</taxon>
        <taxon>Pseudaminobacter</taxon>
    </lineage>
</organism>
<evidence type="ECO:0000313" key="2">
    <source>
        <dbReference type="EMBL" id="PWJ75272.1"/>
    </source>
</evidence>
<dbReference type="AlphaFoldDB" id="A0A316BQQ4"/>
<dbReference type="RefSeq" id="WP_146201547.1">
    <property type="nucleotide sequence ID" value="NZ_QGGG01000021.1"/>
</dbReference>
<protein>
    <submittedName>
        <fullName evidence="2">Uncharacterized protein</fullName>
    </submittedName>
</protein>
<gene>
    <name evidence="2" type="ORF">C7441_12154</name>
</gene>
<proteinExistence type="predicted"/>
<name>A0A316BQQ4_PSESE</name>
<dbReference type="EMBL" id="QGGG01000021">
    <property type="protein sequence ID" value="PWJ75272.1"/>
    <property type="molecule type" value="Genomic_DNA"/>
</dbReference>
<comment type="caution">
    <text evidence="2">The sequence shown here is derived from an EMBL/GenBank/DDBJ whole genome shotgun (WGS) entry which is preliminary data.</text>
</comment>
<evidence type="ECO:0000313" key="3">
    <source>
        <dbReference type="Proteomes" id="UP000245396"/>
    </source>
</evidence>
<feature type="region of interest" description="Disordered" evidence="1">
    <location>
        <begin position="1"/>
        <end position="25"/>
    </location>
</feature>
<sequence>MALDPTKRMFRKSGPPNTVRPFQPTIDMNNQLPFEEKVLDALESIAVSLAAIDHNLEGILKRLNQK</sequence>
<reference evidence="2 3" key="1">
    <citation type="submission" date="2018-05" db="EMBL/GenBank/DDBJ databases">
        <title>Genomic Encyclopedia of Type Strains, Phase IV (KMG-IV): sequencing the most valuable type-strain genomes for metagenomic binning, comparative biology and taxonomic classification.</title>
        <authorList>
            <person name="Goeker M."/>
        </authorList>
    </citation>
    <scope>NUCLEOTIDE SEQUENCE [LARGE SCALE GENOMIC DNA]</scope>
    <source>
        <strain evidence="2 3">DSM 6986</strain>
    </source>
</reference>
<accession>A0A316BQQ4</accession>
<dbReference type="Proteomes" id="UP000245396">
    <property type="component" value="Unassembled WGS sequence"/>
</dbReference>
<keyword evidence="3" id="KW-1185">Reference proteome</keyword>
<dbReference type="OrthoDB" id="9969162at2"/>
<evidence type="ECO:0000256" key="1">
    <source>
        <dbReference type="SAM" id="MobiDB-lite"/>
    </source>
</evidence>